<dbReference type="AlphaFoldDB" id="A0A244CT22"/>
<gene>
    <name evidence="2" type="ORF">B1199_00255</name>
</gene>
<organism evidence="2 3">
    <name type="scientific">Pseudoalteromonas ulvae</name>
    <dbReference type="NCBI Taxonomy" id="107327"/>
    <lineage>
        <taxon>Bacteria</taxon>
        <taxon>Pseudomonadati</taxon>
        <taxon>Pseudomonadota</taxon>
        <taxon>Gammaproteobacteria</taxon>
        <taxon>Alteromonadales</taxon>
        <taxon>Pseudoalteromonadaceae</taxon>
        <taxon>Pseudoalteromonas</taxon>
    </lineage>
</organism>
<dbReference type="EMBL" id="MWPV01000001">
    <property type="protein sequence ID" value="OUL58757.1"/>
    <property type="molecule type" value="Genomic_DNA"/>
</dbReference>
<dbReference type="Proteomes" id="UP000194841">
    <property type="component" value="Unassembled WGS sequence"/>
</dbReference>
<accession>A0A244CT22</accession>
<evidence type="ECO:0000256" key="1">
    <source>
        <dbReference type="PROSITE-ProRule" id="PRU00339"/>
    </source>
</evidence>
<keyword evidence="1" id="KW-0802">TPR repeat</keyword>
<dbReference type="SUPFAM" id="SSF48452">
    <property type="entry name" value="TPR-like"/>
    <property type="match status" value="1"/>
</dbReference>
<comment type="caution">
    <text evidence="2">The sequence shown here is derived from an EMBL/GenBank/DDBJ whole genome shotgun (WGS) entry which is preliminary data.</text>
</comment>
<evidence type="ECO:0000313" key="3">
    <source>
        <dbReference type="Proteomes" id="UP000194841"/>
    </source>
</evidence>
<evidence type="ECO:0000313" key="2">
    <source>
        <dbReference type="EMBL" id="OUL58757.1"/>
    </source>
</evidence>
<sequence>MHTTLQRPFFAFFALSFLLLPLLLWADQPAQPSRNTLLQHANLLLKQKKFSELYAYLLPYELNYAGNEHYDYLLGLAALESDKANIAVQILQRAIDMDAMFSGARMALARAYYSTGNYERARHHFELLLLQNPPAQAQTVIQQYLMNINLQAKKYTPHFYTFIEGTLGYDTNANASTEQDLFYGFKLDDKNIETASSYASFNAGSYYSHPITAQSRFAASANAGHRANPSASYVDLTYLSIDGQFHHKFEPFSVYGFLRSSATLIDNDFNQQTLELHSGIDFAASSAVNFNLHLSVAEQQFTDELSVQDAMSYAIWLTSTKTTKSNSLVGFSIGMATDDTTQTDSPYSNNKVSARLFYRIPVSNALRANLELASYHTDYDTEPGFFGEVRKDKRNRGSAALTWLNFIGEQWQMTARLSVTDHQSSVSLYEFKRAELGISVRKTFE</sequence>
<feature type="repeat" description="TPR" evidence="1">
    <location>
        <begin position="102"/>
        <end position="135"/>
    </location>
</feature>
<proteinExistence type="predicted"/>
<dbReference type="PROSITE" id="PS50005">
    <property type="entry name" value="TPR"/>
    <property type="match status" value="1"/>
</dbReference>
<dbReference type="Pfam" id="PF14559">
    <property type="entry name" value="TPR_19"/>
    <property type="match status" value="1"/>
</dbReference>
<keyword evidence="3" id="KW-1185">Reference proteome</keyword>
<dbReference type="Gene3D" id="1.25.40.10">
    <property type="entry name" value="Tetratricopeptide repeat domain"/>
    <property type="match status" value="1"/>
</dbReference>
<name>A0A244CT22_PSEDV</name>
<dbReference type="InterPro" id="IPR019734">
    <property type="entry name" value="TPR_rpt"/>
</dbReference>
<dbReference type="InterPro" id="IPR011990">
    <property type="entry name" value="TPR-like_helical_dom_sf"/>
</dbReference>
<protein>
    <submittedName>
        <fullName evidence="2">Uncharacterized protein</fullName>
    </submittedName>
</protein>
<dbReference type="OrthoDB" id="5614121at2"/>
<dbReference type="RefSeq" id="WP_086742136.1">
    <property type="nucleotide sequence ID" value="NZ_MWPV01000001.1"/>
</dbReference>
<reference evidence="2 3" key="1">
    <citation type="submission" date="2017-02" db="EMBL/GenBank/DDBJ databases">
        <title>Pseudoalteromonas ulvae TC14 Genome.</title>
        <authorList>
            <person name="Molmeret M."/>
        </authorList>
    </citation>
    <scope>NUCLEOTIDE SEQUENCE [LARGE SCALE GENOMIC DNA]</scope>
    <source>
        <strain evidence="2">TC14</strain>
    </source>
</reference>